<organism evidence="6 7">
    <name type="scientific">Clostridium magnum DSM 2767</name>
    <dbReference type="NCBI Taxonomy" id="1121326"/>
    <lineage>
        <taxon>Bacteria</taxon>
        <taxon>Bacillati</taxon>
        <taxon>Bacillota</taxon>
        <taxon>Clostridia</taxon>
        <taxon>Eubacteriales</taxon>
        <taxon>Clostridiaceae</taxon>
        <taxon>Clostridium</taxon>
    </lineage>
</organism>
<dbReference type="PANTHER" id="PTHR11647:SF1">
    <property type="entry name" value="COLLAPSIN RESPONSE MEDIATOR PROTEIN"/>
    <property type="match status" value="1"/>
</dbReference>
<keyword evidence="1 4" id="KW-0479">Metal-binding</keyword>
<dbReference type="GO" id="GO:0008237">
    <property type="term" value="F:metallopeptidase activity"/>
    <property type="evidence" value="ECO:0007669"/>
    <property type="project" value="UniProtKB-KW"/>
</dbReference>
<evidence type="ECO:0000256" key="3">
    <source>
        <dbReference type="PIRSR" id="PIRSR001238-2"/>
    </source>
</evidence>
<dbReference type="PANTHER" id="PTHR11647">
    <property type="entry name" value="HYDRANTOINASE/DIHYDROPYRIMIDINASE FAMILY MEMBER"/>
    <property type="match status" value="1"/>
</dbReference>
<dbReference type="EMBL" id="LWAE01000008">
    <property type="protein sequence ID" value="KZL89510.1"/>
    <property type="molecule type" value="Genomic_DNA"/>
</dbReference>
<feature type="binding site" evidence="4">
    <location>
        <position position="62"/>
    </location>
    <ligand>
        <name>Zn(2+)</name>
        <dbReference type="ChEBI" id="CHEBI:29105"/>
        <label>1</label>
        <note>catalytic</note>
    </ligand>
</feature>
<feature type="binding site" evidence="3">
    <location>
        <begin position="69"/>
        <end position="71"/>
    </location>
    <ligand>
        <name>substrate</name>
    </ligand>
</feature>
<gene>
    <name evidence="6" type="primary">iadA</name>
    <name evidence="6" type="ORF">CLMAG_49990</name>
</gene>
<feature type="binding site" evidence="3">
    <location>
        <position position="164"/>
    </location>
    <ligand>
        <name>substrate</name>
    </ligand>
</feature>
<name>A0A162R6M3_9CLOT</name>
<evidence type="ECO:0000259" key="5">
    <source>
        <dbReference type="Pfam" id="PF01979"/>
    </source>
</evidence>
<dbReference type="InterPro" id="IPR010229">
    <property type="entry name" value="Pept_M38_dipep"/>
</dbReference>
<dbReference type="GO" id="GO:0016810">
    <property type="term" value="F:hydrolase activity, acting on carbon-nitrogen (but not peptide) bonds"/>
    <property type="evidence" value="ECO:0007669"/>
    <property type="project" value="InterPro"/>
</dbReference>
<dbReference type="PATRIC" id="fig|1121326.3.peg.5064"/>
<comment type="PTM">
    <text evidence="1">Carboxylation allows a single lysine to coordinate two zinc ions.</text>
</comment>
<evidence type="ECO:0000256" key="1">
    <source>
        <dbReference type="PIRNR" id="PIRNR001238"/>
    </source>
</evidence>
<protein>
    <recommendedName>
        <fullName evidence="1">Isoaspartyl dipeptidase</fullName>
        <ecNumber evidence="1">3.4.19.-</ecNumber>
    </recommendedName>
</protein>
<dbReference type="GO" id="GO:0046872">
    <property type="term" value="F:metal ion binding"/>
    <property type="evidence" value="ECO:0007669"/>
    <property type="project" value="UniProtKB-KW"/>
</dbReference>
<feature type="binding site" evidence="4">
    <location>
        <position position="64"/>
    </location>
    <ligand>
        <name>Zn(2+)</name>
        <dbReference type="ChEBI" id="CHEBI:29105"/>
        <label>1</label>
        <note>catalytic</note>
    </ligand>
</feature>
<dbReference type="NCBIfam" id="TIGR01975">
    <property type="entry name" value="isoAsp_dipep"/>
    <property type="match status" value="1"/>
</dbReference>
<evidence type="ECO:0000313" key="7">
    <source>
        <dbReference type="Proteomes" id="UP000076603"/>
    </source>
</evidence>
<proteinExistence type="inferred from homology"/>
<feature type="domain" description="Amidohydrolase-related" evidence="5">
    <location>
        <begin position="260"/>
        <end position="374"/>
    </location>
</feature>
<feature type="binding site" evidence="4">
    <location>
        <position position="196"/>
    </location>
    <ligand>
        <name>Zn(2+)</name>
        <dbReference type="ChEBI" id="CHEBI:29105"/>
        <label>2</label>
        <note>catalytic</note>
    </ligand>
</feature>
<evidence type="ECO:0000256" key="2">
    <source>
        <dbReference type="PIRSR" id="PIRSR001238-1"/>
    </source>
</evidence>
<dbReference type="InterPro" id="IPR050378">
    <property type="entry name" value="Metallo-dep_Hydrolases_sf"/>
</dbReference>
<dbReference type="InterPro" id="IPR032466">
    <property type="entry name" value="Metal_Hydrolase"/>
</dbReference>
<keyword evidence="7" id="KW-1185">Reference proteome</keyword>
<keyword evidence="1 6" id="KW-0378">Hydrolase</keyword>
<feature type="binding site" evidence="4">
    <location>
        <position position="284"/>
    </location>
    <ligand>
        <name>Zn(2+)</name>
        <dbReference type="ChEBI" id="CHEBI:29105"/>
        <label>1</label>
        <note>catalytic</note>
    </ligand>
</feature>
<dbReference type="PIRSF" id="PIRSF001238">
    <property type="entry name" value="IadA"/>
    <property type="match status" value="1"/>
</dbReference>
<dbReference type="Gene3D" id="2.30.40.10">
    <property type="entry name" value="Urease, subunit C, domain 1"/>
    <property type="match status" value="1"/>
</dbReference>
<dbReference type="InterPro" id="IPR011059">
    <property type="entry name" value="Metal-dep_hydrolase_composite"/>
</dbReference>
<comment type="function">
    <text evidence="1">Catalyzes the hydrolytic cleavage of a subset of L-isoaspartyl (L-beta-aspartyl) dipeptides. Used to degrade proteins damaged by L-isoaspartyl residues formation.</text>
</comment>
<dbReference type="GO" id="GO:0006508">
    <property type="term" value="P:proteolysis"/>
    <property type="evidence" value="ECO:0007669"/>
    <property type="project" value="UniProtKB-KW"/>
</dbReference>
<dbReference type="STRING" id="1121326.CLMAG_49990"/>
<dbReference type="AlphaFoldDB" id="A0A162R6M3"/>
<evidence type="ECO:0000313" key="6">
    <source>
        <dbReference type="EMBL" id="KZL89510.1"/>
    </source>
</evidence>
<evidence type="ECO:0000256" key="4">
    <source>
        <dbReference type="PIRSR" id="PIRSR001238-3"/>
    </source>
</evidence>
<keyword evidence="1 4" id="KW-0862">Zinc</keyword>
<feature type="binding site" evidence="3">
    <location>
        <position position="228"/>
    </location>
    <ligand>
        <name>substrate</name>
    </ligand>
</feature>
<dbReference type="OrthoDB" id="9775607at2"/>
<reference evidence="6 7" key="1">
    <citation type="submission" date="2016-04" db="EMBL/GenBank/DDBJ databases">
        <title>Genome sequence of Clostridium magnum DSM 2767.</title>
        <authorList>
            <person name="Poehlein A."/>
            <person name="Uhlig R."/>
            <person name="Fischer R."/>
            <person name="Bahl H."/>
            <person name="Daniel R."/>
        </authorList>
    </citation>
    <scope>NUCLEOTIDE SEQUENCE [LARGE SCALE GENOMIC DNA]</scope>
    <source>
        <strain evidence="6 7">DSM 2767</strain>
    </source>
</reference>
<accession>A0A162R6M3</accession>
<comment type="caution">
    <text evidence="6">The sequence shown here is derived from an EMBL/GenBank/DDBJ whole genome shotgun (WGS) entry which is preliminary data.</text>
</comment>
<dbReference type="GO" id="GO:0008798">
    <property type="term" value="F:beta-aspartyl-peptidase activity"/>
    <property type="evidence" value="ECO:0007669"/>
    <property type="project" value="InterPro"/>
</dbReference>
<dbReference type="SUPFAM" id="SSF51338">
    <property type="entry name" value="Composite domain of metallo-dependent hydrolases"/>
    <property type="match status" value="1"/>
</dbReference>
<comment type="subcellular location">
    <subcellularLocation>
        <location evidence="1">Cytoplasm</location>
    </subcellularLocation>
</comment>
<dbReference type="SUPFAM" id="SSF51556">
    <property type="entry name" value="Metallo-dependent hydrolases"/>
    <property type="match status" value="1"/>
</dbReference>
<comment type="similarity">
    <text evidence="1">Belongs to the peptidase M38 family.</text>
</comment>
<feature type="binding site" evidence="3">
    <location>
        <position position="288"/>
    </location>
    <ligand>
        <name>substrate</name>
    </ligand>
</feature>
<dbReference type="Gene3D" id="3.20.20.140">
    <property type="entry name" value="Metal-dependent hydrolases"/>
    <property type="match status" value="1"/>
</dbReference>
<feature type="binding site" evidence="3">
    <location>
        <position position="131"/>
    </location>
    <ligand>
        <name>substrate</name>
    </ligand>
</feature>
<dbReference type="Proteomes" id="UP000076603">
    <property type="component" value="Unassembled WGS sequence"/>
</dbReference>
<dbReference type="EC" id="3.4.19.-" evidence="1"/>
<feature type="active site" description="Proton acceptor" evidence="2">
    <location>
        <position position="284"/>
    </location>
</feature>
<feature type="binding site" evidence="4">
    <location>
        <position position="225"/>
    </location>
    <ligand>
        <name>Zn(2+)</name>
        <dbReference type="ChEBI" id="CHEBI:29105"/>
        <label>2</label>
        <note>catalytic</note>
    </ligand>
</feature>
<dbReference type="GO" id="GO:0005737">
    <property type="term" value="C:cytoplasm"/>
    <property type="evidence" value="ECO:0007669"/>
    <property type="project" value="UniProtKB-SubCell"/>
</dbReference>
<dbReference type="InterPro" id="IPR006680">
    <property type="entry name" value="Amidohydro-rel"/>
</dbReference>
<comment type="cofactor">
    <cofactor evidence="1 4">
        <name>Zn(2+)</name>
        <dbReference type="ChEBI" id="CHEBI:29105"/>
    </cofactor>
    <text evidence="1 4">Binds 2 Zn(2+) ions per subunit.</text>
</comment>
<feature type="binding site" evidence="3">
    <location>
        <position position="100"/>
    </location>
    <ligand>
        <name>substrate</name>
    </ligand>
</feature>
<sequence length="391" mass="42382">MLLIKNIEIFAPESLGKKDILLCFDKIVYISPKIDVPNKNFPEIEVIDGTGLTAVPGIIDLHVHITGGGGEGGFTTRVPELSLTNFTLNGITTCVGLLGTDGTTRSMGNLLAKARSLEEEGISTYCWTGCYEMPTRTITDSARNDIILVDKILGVGEIAISDHRGSHPSEADLIHLASESRVGGMISGKCGILHIHIGDGKKGLTPVLDIVNNSEIPVDNLLPTHINRNSIVYKQSIEYAKNGGFIDITTGIKNEGDDAVNAAEVYKAMLNDGISPYNITMSSDAGGSMPIFDKTGKLLKLTTGLPSTNMDVIKECILDKEISVEETLIPFTSSPARRLKLKNKGRISEGYDADLILMDEKLNVHMVICKGKIMVQNYKPIVYGSFEKQFV</sequence>
<dbReference type="RefSeq" id="WP_066628522.1">
    <property type="nucleotide sequence ID" value="NZ_FQXL01000007.1"/>
</dbReference>
<keyword evidence="1" id="KW-0482">Metalloprotease</keyword>
<keyword evidence="1" id="KW-0645">Protease</keyword>
<dbReference type="Pfam" id="PF01979">
    <property type="entry name" value="Amidohydro_1"/>
    <property type="match status" value="1"/>
</dbReference>